<accession>A0A2G2YUL9</accession>
<reference evidence="3 4" key="2">
    <citation type="journal article" date="2017" name="Genome Biol.">
        <title>New reference genome sequences of hot pepper reveal the massive evolution of plant disease-resistance genes by retroduplication.</title>
        <authorList>
            <person name="Kim S."/>
            <person name="Park J."/>
            <person name="Yeom S.I."/>
            <person name="Kim Y.M."/>
            <person name="Seo E."/>
            <person name="Kim K.T."/>
            <person name="Kim M.S."/>
            <person name="Lee J.M."/>
            <person name="Cheong K."/>
            <person name="Shin H.S."/>
            <person name="Kim S.B."/>
            <person name="Han K."/>
            <person name="Lee J."/>
            <person name="Park M."/>
            <person name="Lee H.A."/>
            <person name="Lee H.Y."/>
            <person name="Lee Y."/>
            <person name="Oh S."/>
            <person name="Lee J.H."/>
            <person name="Choi E."/>
            <person name="Choi E."/>
            <person name="Lee S.E."/>
            <person name="Jeon J."/>
            <person name="Kim H."/>
            <person name="Choi G."/>
            <person name="Song H."/>
            <person name="Lee J."/>
            <person name="Lee S.C."/>
            <person name="Kwon J.K."/>
            <person name="Lee H.Y."/>
            <person name="Koo N."/>
            <person name="Hong Y."/>
            <person name="Kim R.W."/>
            <person name="Kang W.H."/>
            <person name="Huh J.H."/>
            <person name="Kang B.C."/>
            <person name="Yang T.J."/>
            <person name="Lee Y.H."/>
            <person name="Bennetzen J.L."/>
            <person name="Choi D."/>
        </authorList>
    </citation>
    <scope>NUCLEOTIDE SEQUENCE [LARGE SCALE GENOMIC DNA]</scope>
    <source>
        <strain evidence="4">cv. CM334</strain>
    </source>
</reference>
<dbReference type="GO" id="GO:0015074">
    <property type="term" value="P:DNA integration"/>
    <property type="evidence" value="ECO:0007669"/>
    <property type="project" value="InterPro"/>
</dbReference>
<evidence type="ECO:0000259" key="2">
    <source>
        <dbReference type="PROSITE" id="PS50994"/>
    </source>
</evidence>
<organism evidence="3 4">
    <name type="scientific">Capsicum annuum</name>
    <name type="common">Capsicum pepper</name>
    <dbReference type="NCBI Taxonomy" id="4072"/>
    <lineage>
        <taxon>Eukaryota</taxon>
        <taxon>Viridiplantae</taxon>
        <taxon>Streptophyta</taxon>
        <taxon>Embryophyta</taxon>
        <taxon>Tracheophyta</taxon>
        <taxon>Spermatophyta</taxon>
        <taxon>Magnoliopsida</taxon>
        <taxon>eudicotyledons</taxon>
        <taxon>Gunneridae</taxon>
        <taxon>Pentapetalae</taxon>
        <taxon>asterids</taxon>
        <taxon>lamiids</taxon>
        <taxon>Solanales</taxon>
        <taxon>Solanaceae</taxon>
        <taxon>Solanoideae</taxon>
        <taxon>Capsiceae</taxon>
        <taxon>Capsicum</taxon>
    </lineage>
</organism>
<gene>
    <name evidence="3" type="ORF">T459_24208</name>
</gene>
<proteinExistence type="predicted"/>
<reference evidence="3 4" key="1">
    <citation type="journal article" date="2014" name="Nat. Genet.">
        <title>Genome sequence of the hot pepper provides insights into the evolution of pungency in Capsicum species.</title>
        <authorList>
            <person name="Kim S."/>
            <person name="Park M."/>
            <person name="Yeom S.I."/>
            <person name="Kim Y.M."/>
            <person name="Lee J.M."/>
            <person name="Lee H.A."/>
            <person name="Seo E."/>
            <person name="Choi J."/>
            <person name="Cheong K."/>
            <person name="Kim K.T."/>
            <person name="Jung K."/>
            <person name="Lee G.W."/>
            <person name="Oh S.K."/>
            <person name="Bae C."/>
            <person name="Kim S.B."/>
            <person name="Lee H.Y."/>
            <person name="Kim S.Y."/>
            <person name="Kim M.S."/>
            <person name="Kang B.C."/>
            <person name="Jo Y.D."/>
            <person name="Yang H.B."/>
            <person name="Jeong H.J."/>
            <person name="Kang W.H."/>
            <person name="Kwon J.K."/>
            <person name="Shin C."/>
            <person name="Lim J.Y."/>
            <person name="Park J.H."/>
            <person name="Huh J.H."/>
            <person name="Kim J.S."/>
            <person name="Kim B.D."/>
            <person name="Cohen O."/>
            <person name="Paran I."/>
            <person name="Suh M.C."/>
            <person name="Lee S.B."/>
            <person name="Kim Y.K."/>
            <person name="Shin Y."/>
            <person name="Noh S.J."/>
            <person name="Park J."/>
            <person name="Seo Y.S."/>
            <person name="Kwon S.Y."/>
            <person name="Kim H.A."/>
            <person name="Park J.M."/>
            <person name="Kim H.J."/>
            <person name="Choi S.B."/>
            <person name="Bosland P.W."/>
            <person name="Reeves G."/>
            <person name="Jo S.H."/>
            <person name="Lee B.W."/>
            <person name="Cho H.T."/>
            <person name="Choi H.S."/>
            <person name="Lee M.S."/>
            <person name="Yu Y."/>
            <person name="Do Choi Y."/>
            <person name="Park B.S."/>
            <person name="van Deynze A."/>
            <person name="Ashrafi H."/>
            <person name="Hill T."/>
            <person name="Kim W.T."/>
            <person name="Pai H.S."/>
            <person name="Ahn H.K."/>
            <person name="Yeam I."/>
            <person name="Giovannoni J.J."/>
            <person name="Rose J.K."/>
            <person name="Sorensen I."/>
            <person name="Lee S.J."/>
            <person name="Kim R.W."/>
            <person name="Choi I.Y."/>
            <person name="Choi B.S."/>
            <person name="Lim J.S."/>
            <person name="Lee Y.H."/>
            <person name="Choi D."/>
        </authorList>
    </citation>
    <scope>NUCLEOTIDE SEQUENCE [LARGE SCALE GENOMIC DNA]</scope>
    <source>
        <strain evidence="4">cv. CM334</strain>
    </source>
</reference>
<comment type="caution">
    <text evidence="3">The sequence shown here is derived from an EMBL/GenBank/DDBJ whole genome shotgun (WGS) entry which is preliminary data.</text>
</comment>
<evidence type="ECO:0000256" key="1">
    <source>
        <dbReference type="SAM" id="MobiDB-lite"/>
    </source>
</evidence>
<dbReference type="Gramene" id="PHT73423">
    <property type="protein sequence ID" value="PHT73423"/>
    <property type="gene ID" value="T459_24208"/>
</dbReference>
<name>A0A2G2YUL9_CAPAN</name>
<dbReference type="GO" id="GO:0003676">
    <property type="term" value="F:nucleic acid binding"/>
    <property type="evidence" value="ECO:0007669"/>
    <property type="project" value="InterPro"/>
</dbReference>
<protein>
    <recommendedName>
        <fullName evidence="2">Integrase catalytic domain-containing protein</fullName>
    </recommendedName>
</protein>
<dbReference type="PANTHER" id="PTHR47266">
    <property type="entry name" value="ENDONUCLEASE-RELATED"/>
    <property type="match status" value="1"/>
</dbReference>
<feature type="compositionally biased region" description="Basic and acidic residues" evidence="1">
    <location>
        <begin position="78"/>
        <end position="95"/>
    </location>
</feature>
<dbReference type="InterPro" id="IPR012337">
    <property type="entry name" value="RNaseH-like_sf"/>
</dbReference>
<dbReference type="Gene3D" id="3.30.420.10">
    <property type="entry name" value="Ribonuclease H-like superfamily/Ribonuclease H"/>
    <property type="match status" value="1"/>
</dbReference>
<evidence type="ECO:0000313" key="4">
    <source>
        <dbReference type="Proteomes" id="UP000222542"/>
    </source>
</evidence>
<feature type="domain" description="Integrase catalytic" evidence="2">
    <location>
        <begin position="1"/>
        <end position="66"/>
    </location>
</feature>
<dbReference type="AlphaFoldDB" id="A0A2G2YUL9"/>
<dbReference type="InterPro" id="IPR001584">
    <property type="entry name" value="Integrase_cat-core"/>
</dbReference>
<keyword evidence="4" id="KW-1185">Reference proteome</keyword>
<dbReference type="InterPro" id="IPR052160">
    <property type="entry name" value="Gypsy_RT_Integrase-like"/>
</dbReference>
<feature type="region of interest" description="Disordered" evidence="1">
    <location>
        <begin position="76"/>
        <end position="95"/>
    </location>
</feature>
<dbReference type="InterPro" id="IPR036397">
    <property type="entry name" value="RNaseH_sf"/>
</dbReference>
<dbReference type="Proteomes" id="UP000222542">
    <property type="component" value="Unassembled WGS sequence"/>
</dbReference>
<dbReference type="EMBL" id="AYRZ02000009">
    <property type="protein sequence ID" value="PHT73423.1"/>
    <property type="molecule type" value="Genomic_DNA"/>
</dbReference>
<dbReference type="SUPFAM" id="SSF53098">
    <property type="entry name" value="Ribonuclease H-like"/>
    <property type="match status" value="1"/>
</dbReference>
<feature type="region of interest" description="Disordered" evidence="1">
    <location>
        <begin position="193"/>
        <end position="212"/>
    </location>
</feature>
<dbReference type="PROSITE" id="PS50994">
    <property type="entry name" value="INTEGRASE"/>
    <property type="match status" value="1"/>
</dbReference>
<evidence type="ECO:0000313" key="3">
    <source>
        <dbReference type="EMBL" id="PHT73423.1"/>
    </source>
</evidence>
<sequence>MTSAYHPQSDGHTERINKCLETYLRVMVLNQPKQWSKWLHLAEFWYNTNYHVFLKATPFEALYGIPPLHIPLGSLGHSRAEDNEHGEEESFKIDDPNANSPSIEELVTTFSIDRYPMRMQCDGATDLTGDLVVKSIMGKSFDTFRKILREQKLDSYFKKSFFGKYLDLLEDNNARFQMKMVYDLLKRSYTYSDPKKAPCTPKKRKEKSSDRDDLVSIVGPSFKNKNLIEALKDYPSVAYFDQPCLRSVQTLSDPKVVDGIKMELFGATAITRKIILEGGANDASLTVFETTSHYDYNHNGCTDYSPDFAAYTECSLCKCQECKVKHDEVINAINALATSVKKITFKEGVIPSKRISYPDTPLGIKADKRRRKDTSKASSIIKKRKIATPLSLFCTDVQFARATEE</sequence>